<reference evidence="3 4" key="1">
    <citation type="submission" date="2023-08" db="EMBL/GenBank/DDBJ databases">
        <title>Draft genome sequence of Algoriphagus confluentis.</title>
        <authorList>
            <person name="Takatani N."/>
            <person name="Hosokawa M."/>
            <person name="Sawabe T."/>
        </authorList>
    </citation>
    <scope>NUCLEOTIDE SEQUENCE [LARGE SCALE GENOMIC DNA]</scope>
    <source>
        <strain evidence="3 4">NBRC 111222</strain>
    </source>
</reference>
<evidence type="ECO:0000313" key="3">
    <source>
        <dbReference type="EMBL" id="GMQ29560.1"/>
    </source>
</evidence>
<gene>
    <name evidence="3" type="ORF">Aconfl_22030</name>
</gene>
<evidence type="ECO:0000313" key="4">
    <source>
        <dbReference type="Proteomes" id="UP001338309"/>
    </source>
</evidence>
<name>A0ABQ6PQK9_9BACT</name>
<feature type="transmembrane region" description="Helical" evidence="1">
    <location>
        <begin position="237"/>
        <end position="261"/>
    </location>
</feature>
<keyword evidence="4" id="KW-1185">Reference proteome</keyword>
<dbReference type="Gene3D" id="3.90.550.10">
    <property type="entry name" value="Spore Coat Polysaccharide Biosynthesis Protein SpsA, Chain A"/>
    <property type="match status" value="1"/>
</dbReference>
<keyword evidence="1" id="KW-0812">Transmembrane</keyword>
<feature type="transmembrane region" description="Helical" evidence="1">
    <location>
        <begin position="214"/>
        <end position="231"/>
    </location>
</feature>
<comment type="caution">
    <text evidence="3">The sequence shown here is derived from an EMBL/GenBank/DDBJ whole genome shotgun (WGS) entry which is preliminary data.</text>
</comment>
<dbReference type="Proteomes" id="UP001338309">
    <property type="component" value="Unassembled WGS sequence"/>
</dbReference>
<evidence type="ECO:0000259" key="2">
    <source>
        <dbReference type="Pfam" id="PF00535"/>
    </source>
</evidence>
<organism evidence="3 4">
    <name type="scientific">Algoriphagus confluentis</name>
    <dbReference type="NCBI Taxonomy" id="1697556"/>
    <lineage>
        <taxon>Bacteria</taxon>
        <taxon>Pseudomonadati</taxon>
        <taxon>Bacteroidota</taxon>
        <taxon>Cytophagia</taxon>
        <taxon>Cytophagales</taxon>
        <taxon>Cyclobacteriaceae</taxon>
        <taxon>Algoriphagus</taxon>
    </lineage>
</organism>
<accession>A0ABQ6PQK9</accession>
<keyword evidence="1" id="KW-0472">Membrane</keyword>
<dbReference type="PANTHER" id="PTHR48090">
    <property type="entry name" value="UNDECAPRENYL-PHOSPHATE 4-DEOXY-4-FORMAMIDO-L-ARABINOSE TRANSFERASE-RELATED"/>
    <property type="match status" value="1"/>
</dbReference>
<dbReference type="SUPFAM" id="SSF53448">
    <property type="entry name" value="Nucleotide-diphospho-sugar transferases"/>
    <property type="match status" value="1"/>
</dbReference>
<evidence type="ECO:0000256" key="1">
    <source>
        <dbReference type="SAM" id="Phobius"/>
    </source>
</evidence>
<dbReference type="CDD" id="cd04179">
    <property type="entry name" value="DPM_DPG-synthase_like"/>
    <property type="match status" value="1"/>
</dbReference>
<dbReference type="InterPro" id="IPR029044">
    <property type="entry name" value="Nucleotide-diphossugar_trans"/>
</dbReference>
<dbReference type="InterPro" id="IPR001173">
    <property type="entry name" value="Glyco_trans_2-like"/>
</dbReference>
<protein>
    <submittedName>
        <fullName evidence="3">Glycosyltransferase family 2 protein</fullName>
    </submittedName>
</protein>
<proteinExistence type="predicted"/>
<dbReference type="PANTHER" id="PTHR48090:SF6">
    <property type="entry name" value="SLR5056 PROTEIN"/>
    <property type="match status" value="1"/>
</dbReference>
<dbReference type="EMBL" id="BTPD01000006">
    <property type="protein sequence ID" value="GMQ29560.1"/>
    <property type="molecule type" value="Genomic_DNA"/>
</dbReference>
<dbReference type="InterPro" id="IPR050256">
    <property type="entry name" value="Glycosyltransferase_2"/>
</dbReference>
<feature type="domain" description="Glycosyltransferase 2-like" evidence="2">
    <location>
        <begin position="11"/>
        <end position="145"/>
    </location>
</feature>
<sequence>MDVLNHTVSVIHETLEKKGIAFEIIVVNDGSKETPDKSQIHIPVQLIHHPVNKGYGASLKTGIKHARYDWIGITDADGTYPNHLFGELIDKAAGMDMVIGARKWADISWSRKIPKRILTSFASFLSGQKIPDLNSGMRIFKKELAVQFWNLLPKGFSFTSTITLGALTNDHEVAFYEINYFKRIGKSSISPINDTIVFFTLVTRLALYFNPKKVFVPMSMVFMVLAILRGIRDYQLVGSLGGLCLILFFFSFQFFFFGLIAEIINKTRRFLVVNKNI</sequence>
<keyword evidence="1" id="KW-1133">Transmembrane helix</keyword>
<dbReference type="Pfam" id="PF00535">
    <property type="entry name" value="Glycos_transf_2"/>
    <property type="match status" value="1"/>
</dbReference>